<reference evidence="2 3" key="1">
    <citation type="journal article" date="2017" name="Int. J. Syst. Evol. Microbiol.">
        <title>Roseitalea porphyridii gen. nov., sp. nov., isolated from a red alga, and reclassification of Hoeflea suaedae Chung et al. 2013 as Pseudohoeflea suaedae gen. nov., comb. nov.</title>
        <authorList>
            <person name="Hyeon J.W."/>
            <person name="Jeong S.E."/>
            <person name="Baek K."/>
            <person name="Jeon C.O."/>
        </authorList>
    </citation>
    <scope>NUCLEOTIDE SEQUENCE [LARGE SCALE GENOMIC DNA]</scope>
    <source>
        <strain evidence="2 3">MA7-20</strain>
    </source>
</reference>
<evidence type="ECO:0000313" key="2">
    <source>
        <dbReference type="EMBL" id="QBK32182.1"/>
    </source>
</evidence>
<dbReference type="Pfam" id="PF06754">
    <property type="entry name" value="PhnG"/>
    <property type="match status" value="1"/>
</dbReference>
<accession>A0A4P6V400</accession>
<organism evidence="2 3">
    <name type="scientific">Roseitalea porphyridii</name>
    <dbReference type="NCBI Taxonomy" id="1852022"/>
    <lineage>
        <taxon>Bacteria</taxon>
        <taxon>Pseudomonadati</taxon>
        <taxon>Pseudomonadota</taxon>
        <taxon>Alphaproteobacteria</taxon>
        <taxon>Hyphomicrobiales</taxon>
        <taxon>Ahrensiaceae</taxon>
        <taxon>Roseitalea</taxon>
    </lineage>
</organism>
<protein>
    <submittedName>
        <fullName evidence="2">Uncharacterized protein</fullName>
    </submittedName>
</protein>
<gene>
    <name evidence="2" type="ORF">E0E05_17300</name>
</gene>
<proteinExistence type="predicted"/>
<sequence>MSRSIDNNGYREQAGGTERRRKAAAHAVLRGATRASWRKAGPRSASIPEFELVRGPETGLIALRGRMGGGGAPFNFGEATATRATVRSATARSDTPSRWGATWARQASRRHRRAGAGRGDGRKDRRGDHGAAA</sequence>
<feature type="region of interest" description="Disordered" evidence="1">
    <location>
        <begin position="1"/>
        <end position="44"/>
    </location>
</feature>
<feature type="region of interest" description="Disordered" evidence="1">
    <location>
        <begin position="86"/>
        <end position="133"/>
    </location>
</feature>
<dbReference type="GO" id="GO:0019634">
    <property type="term" value="P:organic phosphonate metabolic process"/>
    <property type="evidence" value="ECO:0007669"/>
    <property type="project" value="InterPro"/>
</dbReference>
<feature type="compositionally biased region" description="Basic and acidic residues" evidence="1">
    <location>
        <begin position="119"/>
        <end position="133"/>
    </location>
</feature>
<dbReference type="AlphaFoldDB" id="A0A4P6V400"/>
<evidence type="ECO:0000256" key="1">
    <source>
        <dbReference type="SAM" id="MobiDB-lite"/>
    </source>
</evidence>
<dbReference type="GO" id="GO:0015716">
    <property type="term" value="P:organic phosphonate transport"/>
    <property type="evidence" value="ECO:0007669"/>
    <property type="project" value="InterPro"/>
</dbReference>
<dbReference type="KEGG" id="rpod:E0E05_17300"/>
<dbReference type="Proteomes" id="UP000293719">
    <property type="component" value="Chromosome"/>
</dbReference>
<dbReference type="EMBL" id="CP036532">
    <property type="protein sequence ID" value="QBK32182.1"/>
    <property type="molecule type" value="Genomic_DNA"/>
</dbReference>
<keyword evidence="3" id="KW-1185">Reference proteome</keyword>
<dbReference type="InterPro" id="IPR009609">
    <property type="entry name" value="Phosphonate_metab_PhnG"/>
</dbReference>
<name>A0A4P6V400_9HYPH</name>
<evidence type="ECO:0000313" key="3">
    <source>
        <dbReference type="Proteomes" id="UP000293719"/>
    </source>
</evidence>